<feature type="compositionally biased region" description="Polar residues" evidence="1">
    <location>
        <begin position="202"/>
        <end position="215"/>
    </location>
</feature>
<name>A0A6J7WNU9_9CAUD</name>
<organism evidence="2">
    <name type="scientific">uncultured Caudovirales phage</name>
    <dbReference type="NCBI Taxonomy" id="2100421"/>
    <lineage>
        <taxon>Viruses</taxon>
        <taxon>Duplodnaviria</taxon>
        <taxon>Heunggongvirae</taxon>
        <taxon>Uroviricota</taxon>
        <taxon>Caudoviricetes</taxon>
        <taxon>Peduoviridae</taxon>
        <taxon>Maltschvirus</taxon>
        <taxon>Maltschvirus maltsch</taxon>
    </lineage>
</organism>
<dbReference type="InterPro" id="IPR010823">
    <property type="entry name" value="Portal_Gp20"/>
</dbReference>
<gene>
    <name evidence="2" type="ORF">UFOVP190_73</name>
</gene>
<accession>A0A6J7WNU9</accession>
<feature type="compositionally biased region" description="Gly residues" evidence="1">
    <location>
        <begin position="564"/>
        <end position="576"/>
    </location>
</feature>
<protein>
    <submittedName>
        <fullName evidence="2">Portal vertex protein</fullName>
    </submittedName>
</protein>
<feature type="compositionally biased region" description="Gly residues" evidence="1">
    <location>
        <begin position="544"/>
        <end position="555"/>
    </location>
</feature>
<reference evidence="2" key="1">
    <citation type="submission" date="2020-05" db="EMBL/GenBank/DDBJ databases">
        <authorList>
            <person name="Chiriac C."/>
            <person name="Salcher M."/>
            <person name="Ghai R."/>
            <person name="Kavagutti S V."/>
        </authorList>
    </citation>
    <scope>NUCLEOTIDE SEQUENCE</scope>
</reference>
<sequence length="576" mass="64554">MVNIQTEKTMAGWKKYFKTSNLPSNVSPMGNGRLSDPGYRNYQSQLPEVYTGQPNRVERYNQYEQMDMDSEVNAALDILAEFCTQKNLENHTAFTVKFKETPSDNEVRIINEQLQQWVALNELNKRIFKIVRNVFKYGDQVFIRDPENFKLFWTEMSKVTKVIVNEGEGKKPEQYLIKDLNPNFENLTVTAVATTDTYVNHPQTGGPSGAYTQPQAPFGGGSRFSKAQNEAAINAEHVVHMSLTEGLDVYWPFGNSVLENIFKVFKQKELLEDSIIIYRVQRAPERRVFKIDVGNMPSHMAMAFVERIKNEIHQRRIPSQTGSGGNNMMDATYNPLSQNEDYFFPVTADGRGSSVDVFPGGQNLGEITDLRFFTNKLFRGLRIPSSYLPTTAEDGSQAYTDGRVGTALIQEWRFNQYCQRLQSMVADKLDSEFKLFMKWRGFNIDGSLFDLSFNEPQNFAQYRQADIDAARIATFTQLEPLPYFSKRWLMKRYLGMTEQELSENETAWAEERGDTELAQPDAPSIRSVGVTPGGVQSDLEGLGPEPGAGMGGPEAGGPEAAPAGGAGIGAPAGGPI</sequence>
<evidence type="ECO:0000256" key="1">
    <source>
        <dbReference type="SAM" id="MobiDB-lite"/>
    </source>
</evidence>
<dbReference type="Pfam" id="PF07230">
    <property type="entry name" value="Portal_T4"/>
    <property type="match status" value="1"/>
</dbReference>
<proteinExistence type="predicted"/>
<dbReference type="EMBL" id="LR798243">
    <property type="protein sequence ID" value="CAB5214370.1"/>
    <property type="molecule type" value="Genomic_DNA"/>
</dbReference>
<evidence type="ECO:0000313" key="2">
    <source>
        <dbReference type="EMBL" id="CAB5214370.1"/>
    </source>
</evidence>
<feature type="region of interest" description="Disordered" evidence="1">
    <location>
        <begin position="504"/>
        <end position="576"/>
    </location>
</feature>
<feature type="region of interest" description="Disordered" evidence="1">
    <location>
        <begin position="202"/>
        <end position="223"/>
    </location>
</feature>